<dbReference type="Gene3D" id="3.90.180.10">
    <property type="entry name" value="Medium-chain alcohol dehydrogenases, catalytic domain"/>
    <property type="match status" value="1"/>
</dbReference>
<dbReference type="AlphaFoldDB" id="A0AAU8DSM9"/>
<evidence type="ECO:0000313" key="4">
    <source>
        <dbReference type="EMBL" id="XCG65300.1"/>
    </source>
</evidence>
<dbReference type="GO" id="GO:0016651">
    <property type="term" value="F:oxidoreductase activity, acting on NAD(P)H"/>
    <property type="evidence" value="ECO:0007669"/>
    <property type="project" value="TreeGrafter"/>
</dbReference>
<dbReference type="EMBL" id="CP159218">
    <property type="protein sequence ID" value="XCG65300.1"/>
    <property type="molecule type" value="Genomic_DNA"/>
</dbReference>
<proteinExistence type="predicted"/>
<reference evidence="4" key="1">
    <citation type="submission" date="2024-05" db="EMBL/GenBank/DDBJ databases">
        <authorList>
            <person name="Cai S.Y."/>
            <person name="Jin L.M."/>
            <person name="Li H.R."/>
        </authorList>
    </citation>
    <scope>NUCLEOTIDE SEQUENCE</scope>
    <source>
        <strain evidence="4">A5-74</strain>
    </source>
</reference>
<dbReference type="InterPro" id="IPR020843">
    <property type="entry name" value="ER"/>
</dbReference>
<dbReference type="Gene3D" id="3.40.50.720">
    <property type="entry name" value="NAD(P)-binding Rossmann-like Domain"/>
    <property type="match status" value="1"/>
</dbReference>
<dbReference type="SUPFAM" id="SSF50129">
    <property type="entry name" value="GroES-like"/>
    <property type="match status" value="1"/>
</dbReference>
<gene>
    <name evidence="4" type="ORF">ABLG96_08435</name>
</gene>
<keyword evidence="1" id="KW-0521">NADP</keyword>
<evidence type="ECO:0000256" key="2">
    <source>
        <dbReference type="ARBA" id="ARBA00023002"/>
    </source>
</evidence>
<dbReference type="RefSeq" id="WP_353650905.1">
    <property type="nucleotide sequence ID" value="NZ_CP159218.1"/>
</dbReference>
<dbReference type="PANTHER" id="PTHR48106">
    <property type="entry name" value="QUINONE OXIDOREDUCTASE PIG3-RELATED"/>
    <property type="match status" value="1"/>
</dbReference>
<evidence type="ECO:0000259" key="3">
    <source>
        <dbReference type="SMART" id="SM00829"/>
    </source>
</evidence>
<organism evidence="4">
    <name type="scientific">Nakamurella sp. A5-74</name>
    <dbReference type="NCBI Taxonomy" id="3158264"/>
    <lineage>
        <taxon>Bacteria</taxon>
        <taxon>Bacillati</taxon>
        <taxon>Actinomycetota</taxon>
        <taxon>Actinomycetes</taxon>
        <taxon>Nakamurellales</taxon>
        <taxon>Nakamurellaceae</taxon>
        <taxon>Nakamurella</taxon>
    </lineage>
</organism>
<sequence>MIAAVFTTPGGPEQIELIEVDVPVPGAGEVLIQVAAAAVNPVDLQTRGGIYHDFGWVHQPEHTGLGWDVAGIVTAVGADVDPAWVGRRVAALAAGVDRALGAYAESVVVPVTAVAGVPETLELVAAATVPLNALTADQAVESLGEAGGTLVVTGAAGGVGGYALSSAADRGWSVIGLARESDSAFVEGAGARLVTDLSALSEQVAAVVDAAGLREAALAVVADRGRYVGLSPAAPVEAVRGITSSDVFVTADADGLAAALRRTADGVLPARIAREFPLRDAADAHRLLEQGAVRGRIVLRP</sequence>
<evidence type="ECO:0000256" key="1">
    <source>
        <dbReference type="ARBA" id="ARBA00022857"/>
    </source>
</evidence>
<dbReference type="InterPro" id="IPR011032">
    <property type="entry name" value="GroES-like_sf"/>
</dbReference>
<dbReference type="InterPro" id="IPR036291">
    <property type="entry name" value="NAD(P)-bd_dom_sf"/>
</dbReference>
<dbReference type="InterPro" id="IPR013154">
    <property type="entry name" value="ADH-like_N"/>
</dbReference>
<protein>
    <submittedName>
        <fullName evidence="4">Zinc-binding dehydrogenase</fullName>
    </submittedName>
</protein>
<dbReference type="Pfam" id="PF13602">
    <property type="entry name" value="ADH_zinc_N_2"/>
    <property type="match status" value="1"/>
</dbReference>
<feature type="domain" description="Enoyl reductase (ER)" evidence="3">
    <location>
        <begin position="10"/>
        <end position="299"/>
    </location>
</feature>
<dbReference type="SUPFAM" id="SSF51735">
    <property type="entry name" value="NAD(P)-binding Rossmann-fold domains"/>
    <property type="match status" value="1"/>
</dbReference>
<dbReference type="Pfam" id="PF08240">
    <property type="entry name" value="ADH_N"/>
    <property type="match status" value="1"/>
</dbReference>
<keyword evidence="2" id="KW-0560">Oxidoreductase</keyword>
<name>A0AAU8DSM9_9ACTN</name>
<dbReference type="SMART" id="SM00829">
    <property type="entry name" value="PKS_ER"/>
    <property type="match status" value="1"/>
</dbReference>
<accession>A0AAU8DSM9</accession>
<dbReference type="GO" id="GO:0070402">
    <property type="term" value="F:NADPH binding"/>
    <property type="evidence" value="ECO:0007669"/>
    <property type="project" value="TreeGrafter"/>
</dbReference>